<keyword evidence="2 7" id="KW-0812">Transmembrane</keyword>
<sequence>MATTQQFPDRKYETISLALVTIVLTTFIASWRLVVRYRINPRLGWSDYWIMVALPLSISGHIFNILASYAGEGRLDADPFLTRAHVVDAKKLSFFAGALNMYAMFAAKLSICAYLLALNFSRSYRVIIIISTVFVVVNLLILPLISHWLNCNPVAKRWDNRLPGECWSPSFPVIVTSMQGAVNVLTDLIYAAAPILYLRRVKMTRYTRWGVRAVFLCALLGTAVSIAKVVAFARVLLRPSKNGLYHATTISVLSLSENSIAIIVACLPPLRRTFDNLLMKILPERLRGSIGGSQPPSRNFALPSYYSNKSIHGNTDVHGDAESSTAILPEDEYIEDANGRIIKTTKVTVVRSPSDSTAEFGSDGQDLGREKG</sequence>
<evidence type="ECO:0000256" key="4">
    <source>
        <dbReference type="ARBA" id="ARBA00023136"/>
    </source>
</evidence>
<feature type="transmembrane region" description="Helical" evidence="7">
    <location>
        <begin position="15"/>
        <end position="35"/>
    </location>
</feature>
<feature type="transmembrane region" description="Helical" evidence="7">
    <location>
        <begin position="169"/>
        <end position="197"/>
    </location>
</feature>
<accession>A0A6A6X8D2</accession>
<comment type="similarity">
    <text evidence="5">Belongs to the SAT4 family.</text>
</comment>
<gene>
    <name evidence="9" type="ORF">K505DRAFT_246244</name>
</gene>
<evidence type="ECO:0000256" key="7">
    <source>
        <dbReference type="SAM" id="Phobius"/>
    </source>
</evidence>
<evidence type="ECO:0000256" key="1">
    <source>
        <dbReference type="ARBA" id="ARBA00004141"/>
    </source>
</evidence>
<name>A0A6A6X8D2_9PLEO</name>
<evidence type="ECO:0000256" key="5">
    <source>
        <dbReference type="ARBA" id="ARBA00038359"/>
    </source>
</evidence>
<feature type="transmembrane region" description="Helical" evidence="7">
    <location>
        <begin position="244"/>
        <end position="270"/>
    </location>
</feature>
<keyword evidence="3 7" id="KW-1133">Transmembrane helix</keyword>
<protein>
    <recommendedName>
        <fullName evidence="8">Rhodopsin domain-containing protein</fullName>
    </recommendedName>
</protein>
<evidence type="ECO:0000256" key="3">
    <source>
        <dbReference type="ARBA" id="ARBA00022989"/>
    </source>
</evidence>
<reference evidence="9" key="1">
    <citation type="journal article" date="2020" name="Stud. Mycol.">
        <title>101 Dothideomycetes genomes: a test case for predicting lifestyles and emergence of pathogens.</title>
        <authorList>
            <person name="Haridas S."/>
            <person name="Albert R."/>
            <person name="Binder M."/>
            <person name="Bloem J."/>
            <person name="Labutti K."/>
            <person name="Salamov A."/>
            <person name="Andreopoulos B."/>
            <person name="Baker S."/>
            <person name="Barry K."/>
            <person name="Bills G."/>
            <person name="Bluhm B."/>
            <person name="Cannon C."/>
            <person name="Castanera R."/>
            <person name="Culley D."/>
            <person name="Daum C."/>
            <person name="Ezra D."/>
            <person name="Gonzalez J."/>
            <person name="Henrissat B."/>
            <person name="Kuo A."/>
            <person name="Liang C."/>
            <person name="Lipzen A."/>
            <person name="Lutzoni F."/>
            <person name="Magnuson J."/>
            <person name="Mondo S."/>
            <person name="Nolan M."/>
            <person name="Ohm R."/>
            <person name="Pangilinan J."/>
            <person name="Park H.-J."/>
            <person name="Ramirez L."/>
            <person name="Alfaro M."/>
            <person name="Sun H."/>
            <person name="Tritt A."/>
            <person name="Yoshinaga Y."/>
            <person name="Zwiers L.-H."/>
            <person name="Turgeon B."/>
            <person name="Goodwin S."/>
            <person name="Spatafora J."/>
            <person name="Crous P."/>
            <person name="Grigoriev I."/>
        </authorList>
    </citation>
    <scope>NUCLEOTIDE SEQUENCE</scope>
    <source>
        <strain evidence="9">CBS 109.77</strain>
    </source>
</reference>
<dbReference type="Pfam" id="PF20684">
    <property type="entry name" value="Fung_rhodopsin"/>
    <property type="match status" value="1"/>
</dbReference>
<evidence type="ECO:0000259" key="8">
    <source>
        <dbReference type="Pfam" id="PF20684"/>
    </source>
</evidence>
<feature type="transmembrane region" description="Helical" evidence="7">
    <location>
        <begin position="209"/>
        <end position="232"/>
    </location>
</feature>
<feature type="transmembrane region" description="Helical" evidence="7">
    <location>
        <begin position="124"/>
        <end position="149"/>
    </location>
</feature>
<organism evidence="9 10">
    <name type="scientific">Melanomma pulvis-pyrius CBS 109.77</name>
    <dbReference type="NCBI Taxonomy" id="1314802"/>
    <lineage>
        <taxon>Eukaryota</taxon>
        <taxon>Fungi</taxon>
        <taxon>Dikarya</taxon>
        <taxon>Ascomycota</taxon>
        <taxon>Pezizomycotina</taxon>
        <taxon>Dothideomycetes</taxon>
        <taxon>Pleosporomycetidae</taxon>
        <taxon>Pleosporales</taxon>
        <taxon>Melanommataceae</taxon>
        <taxon>Melanomma</taxon>
    </lineage>
</organism>
<proteinExistence type="inferred from homology"/>
<keyword evidence="10" id="KW-1185">Reference proteome</keyword>
<evidence type="ECO:0000313" key="10">
    <source>
        <dbReference type="Proteomes" id="UP000799757"/>
    </source>
</evidence>
<dbReference type="Proteomes" id="UP000799757">
    <property type="component" value="Unassembled WGS sequence"/>
</dbReference>
<evidence type="ECO:0000256" key="2">
    <source>
        <dbReference type="ARBA" id="ARBA00022692"/>
    </source>
</evidence>
<keyword evidence="4 7" id="KW-0472">Membrane</keyword>
<comment type="subcellular location">
    <subcellularLocation>
        <location evidence="1">Membrane</location>
        <topology evidence="1">Multi-pass membrane protein</topology>
    </subcellularLocation>
</comment>
<dbReference type="GO" id="GO:0016020">
    <property type="term" value="C:membrane"/>
    <property type="evidence" value="ECO:0007669"/>
    <property type="project" value="UniProtKB-SubCell"/>
</dbReference>
<feature type="transmembrane region" description="Helical" evidence="7">
    <location>
        <begin position="91"/>
        <end position="117"/>
    </location>
</feature>
<dbReference type="PANTHER" id="PTHR33048:SF163">
    <property type="entry name" value="INTEGRAL MEMBRANE PROTEIN (AFU_ORTHOLOGUE AFUA_8G05510)"/>
    <property type="match status" value="1"/>
</dbReference>
<dbReference type="AlphaFoldDB" id="A0A6A6X8D2"/>
<dbReference type="OrthoDB" id="4682787at2759"/>
<dbReference type="PANTHER" id="PTHR33048">
    <property type="entry name" value="PTH11-LIKE INTEGRAL MEMBRANE PROTEIN (AFU_ORTHOLOGUE AFUA_5G11245)"/>
    <property type="match status" value="1"/>
</dbReference>
<feature type="domain" description="Rhodopsin" evidence="8">
    <location>
        <begin position="31"/>
        <end position="274"/>
    </location>
</feature>
<dbReference type="InterPro" id="IPR049326">
    <property type="entry name" value="Rhodopsin_dom_fungi"/>
</dbReference>
<feature type="transmembrane region" description="Helical" evidence="7">
    <location>
        <begin position="47"/>
        <end position="71"/>
    </location>
</feature>
<dbReference type="InterPro" id="IPR052337">
    <property type="entry name" value="SAT4-like"/>
</dbReference>
<dbReference type="EMBL" id="MU001960">
    <property type="protein sequence ID" value="KAF2792666.1"/>
    <property type="molecule type" value="Genomic_DNA"/>
</dbReference>
<feature type="region of interest" description="Disordered" evidence="6">
    <location>
        <begin position="352"/>
        <end position="372"/>
    </location>
</feature>
<evidence type="ECO:0000313" key="9">
    <source>
        <dbReference type="EMBL" id="KAF2792666.1"/>
    </source>
</evidence>
<evidence type="ECO:0000256" key="6">
    <source>
        <dbReference type="SAM" id="MobiDB-lite"/>
    </source>
</evidence>